<evidence type="ECO:0000256" key="1">
    <source>
        <dbReference type="SAM" id="MobiDB-lite"/>
    </source>
</evidence>
<dbReference type="Proteomes" id="UP000317648">
    <property type="component" value="Chromosome"/>
</dbReference>
<evidence type="ECO:0000256" key="2">
    <source>
        <dbReference type="SAM" id="Phobius"/>
    </source>
</evidence>
<feature type="region of interest" description="Disordered" evidence="1">
    <location>
        <begin position="270"/>
        <end position="299"/>
    </location>
</feature>
<reference evidence="3 4" key="1">
    <citation type="submission" date="2019-02" db="EMBL/GenBank/DDBJ databases">
        <title>Deep-cultivation of Planctomycetes and their phenomic and genomic characterization uncovers novel biology.</title>
        <authorList>
            <person name="Wiegand S."/>
            <person name="Jogler M."/>
            <person name="Boedeker C."/>
            <person name="Pinto D."/>
            <person name="Vollmers J."/>
            <person name="Rivas-Marin E."/>
            <person name="Kohn T."/>
            <person name="Peeters S.H."/>
            <person name="Heuer A."/>
            <person name="Rast P."/>
            <person name="Oberbeckmann S."/>
            <person name="Bunk B."/>
            <person name="Jeske O."/>
            <person name="Meyerdierks A."/>
            <person name="Storesund J.E."/>
            <person name="Kallscheuer N."/>
            <person name="Luecker S."/>
            <person name="Lage O.M."/>
            <person name="Pohl T."/>
            <person name="Merkel B.J."/>
            <person name="Hornburger P."/>
            <person name="Mueller R.-W."/>
            <person name="Bruemmer F."/>
            <person name="Labrenz M."/>
            <person name="Spormann A.M."/>
            <person name="Op den Camp H."/>
            <person name="Overmann J."/>
            <person name="Amann R."/>
            <person name="Jetten M.S.M."/>
            <person name="Mascher T."/>
            <person name="Medema M.H."/>
            <person name="Devos D.P."/>
            <person name="Kaster A.-K."/>
            <person name="Ovreas L."/>
            <person name="Rohde M."/>
            <person name="Galperin M.Y."/>
            <person name="Jogler C."/>
        </authorList>
    </citation>
    <scope>NUCLEOTIDE SEQUENCE [LARGE SCALE GENOMIC DNA]</scope>
    <source>
        <strain evidence="3 4">Pla85_3_4</strain>
    </source>
</reference>
<dbReference type="AlphaFoldDB" id="A0A518DLY8"/>
<evidence type="ECO:0000313" key="4">
    <source>
        <dbReference type="Proteomes" id="UP000317648"/>
    </source>
</evidence>
<accession>A0A518DLY8</accession>
<keyword evidence="2" id="KW-1133">Transmembrane helix</keyword>
<sequence length="299" mass="32576">MSDSVTSKTSRWNLALALAVAVGAALLVIAAPWLLLGKKDALTIGVEGRYSLVLPERGLAAVPYTHGDALAVRIAQATPVDGGVRYDIRYMAYGPGPHDLARFLVAAPGAAPLDLPELPVQVEPLLPADYSGVLFDSTPSPVNLHSRYRYYMTALWLAWAGLLVPLLLIGWRRRRSVRPVPVPTTAERLHALLQQAEQEPLAPEQLADLEQLLLAWWAEQLDVHCDRLSDTLARIRQHPPAALQIAAVEQWLHDRSGAAGKNVPRELLRQLGWSHAAPKADSPESSSPESSPTQEALAR</sequence>
<proteinExistence type="predicted"/>
<feature type="compositionally biased region" description="Low complexity" evidence="1">
    <location>
        <begin position="283"/>
        <end position="292"/>
    </location>
</feature>
<feature type="transmembrane region" description="Helical" evidence="2">
    <location>
        <begin position="12"/>
        <end position="35"/>
    </location>
</feature>
<protein>
    <submittedName>
        <fullName evidence="3">Uncharacterized protein</fullName>
    </submittedName>
</protein>
<keyword evidence="4" id="KW-1185">Reference proteome</keyword>
<organism evidence="3 4">
    <name type="scientific">Lignipirellula cremea</name>
    <dbReference type="NCBI Taxonomy" id="2528010"/>
    <lineage>
        <taxon>Bacteria</taxon>
        <taxon>Pseudomonadati</taxon>
        <taxon>Planctomycetota</taxon>
        <taxon>Planctomycetia</taxon>
        <taxon>Pirellulales</taxon>
        <taxon>Pirellulaceae</taxon>
        <taxon>Lignipirellula</taxon>
    </lineage>
</organism>
<keyword evidence="2" id="KW-0472">Membrane</keyword>
<dbReference type="KEGG" id="lcre:Pla8534_06300"/>
<evidence type="ECO:0000313" key="3">
    <source>
        <dbReference type="EMBL" id="QDU92857.1"/>
    </source>
</evidence>
<dbReference type="RefSeq" id="WP_197442958.1">
    <property type="nucleotide sequence ID" value="NZ_CP036433.1"/>
</dbReference>
<gene>
    <name evidence="3" type="ORF">Pla8534_06300</name>
</gene>
<name>A0A518DLY8_9BACT</name>
<feature type="transmembrane region" description="Helical" evidence="2">
    <location>
        <begin position="148"/>
        <end position="169"/>
    </location>
</feature>
<dbReference type="EMBL" id="CP036433">
    <property type="protein sequence ID" value="QDU92857.1"/>
    <property type="molecule type" value="Genomic_DNA"/>
</dbReference>
<keyword evidence="2" id="KW-0812">Transmembrane</keyword>